<sequence>MALSLKLSELSKTYTKDGQKFAAVDGVNLEVGQGEFLTFLGPSGCGKTTTLRMIAGFETPSSGKIVIGGSDVTDLPPNQRNVGFVFQNYALFPHMTVFDNVAYGLRVRGQNAGTIAQAVTGALELVGLPAAAKRYPSQLSGGEQQRVALARVLVLKPQVLLMDEPLSNLDAKLRLHMRTEIRRIQQELSLTCLYVTHDQKEALTMSDRIMVMNRGHVEQLGSPMDLYADPASLFVADFIGQANLLKGRLAQINGEFGTVDLGNSVGRAVARLVRGRQMQEGQSVVLVVRPENISLEGDESDGSLSFRVDRRLFEGDRINYSGCLGDGRPVDSSVPFLVGTRLIEPGEMVRASFDRRGAVVVPDEK</sequence>
<dbReference type="PROSITE" id="PS00211">
    <property type="entry name" value="ABC_TRANSPORTER_1"/>
    <property type="match status" value="1"/>
</dbReference>
<dbReference type="InterPro" id="IPR050093">
    <property type="entry name" value="ABC_SmlMolc_Importer"/>
</dbReference>
<reference evidence="5 6" key="1">
    <citation type="submission" date="2011-11" db="EMBL/GenBank/DDBJ databases">
        <title>The Noncontiguous Finished genome of Jonquetella anthropi DSM 22815.</title>
        <authorList>
            <consortium name="US DOE Joint Genome Institute (JGI-PGF)"/>
            <person name="Lucas S."/>
            <person name="Copeland A."/>
            <person name="Lapidus A."/>
            <person name="Glavina del Rio T."/>
            <person name="Dalin E."/>
            <person name="Tice H."/>
            <person name="Bruce D."/>
            <person name="Goodwin L."/>
            <person name="Pitluck S."/>
            <person name="Peters L."/>
            <person name="Mikhailova N."/>
            <person name="Held B."/>
            <person name="Kyrpides N."/>
            <person name="Mavromatis K."/>
            <person name="Ivanova N."/>
            <person name="Markowitz V."/>
            <person name="Cheng J.-F."/>
            <person name="Hugenholtz P."/>
            <person name="Woyke T."/>
            <person name="Wu D."/>
            <person name="Gronow S."/>
            <person name="Wellnitz S."/>
            <person name="Brambilla E."/>
            <person name="Klenk H.-P."/>
            <person name="Eisen J.A."/>
        </authorList>
    </citation>
    <scope>NUCLEOTIDE SEQUENCE [LARGE SCALE GENOMIC DNA]</scope>
    <source>
        <strain evidence="5 6">DSM 22815</strain>
    </source>
</reference>
<dbReference type="InterPro" id="IPR003439">
    <property type="entry name" value="ABC_transporter-like_ATP-bd"/>
</dbReference>
<dbReference type="EMBL" id="CM001376">
    <property type="protein sequence ID" value="EHM12885.1"/>
    <property type="molecule type" value="Genomic_DNA"/>
</dbReference>
<dbReference type="PROSITE" id="PS50893">
    <property type="entry name" value="ABC_TRANSPORTER_2"/>
    <property type="match status" value="1"/>
</dbReference>
<keyword evidence="6" id="KW-1185">Reference proteome</keyword>
<feature type="domain" description="ABC transporter" evidence="4">
    <location>
        <begin position="5"/>
        <end position="239"/>
    </location>
</feature>
<evidence type="ECO:0000259" key="4">
    <source>
        <dbReference type="PROSITE" id="PS50893"/>
    </source>
</evidence>
<dbReference type="GO" id="GO:0140359">
    <property type="term" value="F:ABC-type transporter activity"/>
    <property type="evidence" value="ECO:0007669"/>
    <property type="project" value="UniProtKB-ARBA"/>
</dbReference>
<dbReference type="SUPFAM" id="SSF50331">
    <property type="entry name" value="MOP-like"/>
    <property type="match status" value="1"/>
</dbReference>
<dbReference type="InterPro" id="IPR008995">
    <property type="entry name" value="Mo/tungstate-bd_C_term_dom"/>
</dbReference>
<dbReference type="InterPro" id="IPR027417">
    <property type="entry name" value="P-loop_NTPase"/>
</dbReference>
<dbReference type="Pfam" id="PF00005">
    <property type="entry name" value="ABC_tran"/>
    <property type="match status" value="1"/>
</dbReference>
<keyword evidence="2" id="KW-0547">Nucleotide-binding</keyword>
<dbReference type="Pfam" id="PF08402">
    <property type="entry name" value="TOBE_2"/>
    <property type="match status" value="1"/>
</dbReference>
<dbReference type="HOGENOM" id="CLU_000604_1_1_0"/>
<protein>
    <submittedName>
        <fullName evidence="5">ABC-type spermidine/putrescine transport system, ATPase component</fullName>
    </submittedName>
</protein>
<dbReference type="InterPro" id="IPR003593">
    <property type="entry name" value="AAA+_ATPase"/>
</dbReference>
<dbReference type="GO" id="GO:0005524">
    <property type="term" value="F:ATP binding"/>
    <property type="evidence" value="ECO:0007669"/>
    <property type="project" value="UniProtKB-KW"/>
</dbReference>
<evidence type="ECO:0000313" key="5">
    <source>
        <dbReference type="EMBL" id="EHM12885.1"/>
    </source>
</evidence>
<evidence type="ECO:0000256" key="3">
    <source>
        <dbReference type="ARBA" id="ARBA00022840"/>
    </source>
</evidence>
<dbReference type="OrthoDB" id="9802264at2"/>
<dbReference type="eggNOG" id="COG3842">
    <property type="taxonomic scope" value="Bacteria"/>
</dbReference>
<dbReference type="PANTHER" id="PTHR42781:SF4">
    <property type="entry name" value="SPERMIDINE_PUTRESCINE IMPORT ATP-BINDING PROTEIN POTA"/>
    <property type="match status" value="1"/>
</dbReference>
<dbReference type="Proteomes" id="UP000003806">
    <property type="component" value="Chromosome"/>
</dbReference>
<dbReference type="GO" id="GO:0043190">
    <property type="term" value="C:ATP-binding cassette (ABC) transporter complex"/>
    <property type="evidence" value="ECO:0007669"/>
    <property type="project" value="InterPro"/>
</dbReference>
<dbReference type="GO" id="GO:0016887">
    <property type="term" value="F:ATP hydrolysis activity"/>
    <property type="evidence" value="ECO:0007669"/>
    <property type="project" value="InterPro"/>
</dbReference>
<keyword evidence="3" id="KW-0067">ATP-binding</keyword>
<evidence type="ECO:0000256" key="1">
    <source>
        <dbReference type="ARBA" id="ARBA00022448"/>
    </source>
</evidence>
<name>H0UJL7_9BACT</name>
<dbReference type="InterPro" id="IPR013611">
    <property type="entry name" value="Transp-assoc_OB_typ2"/>
</dbReference>
<dbReference type="InterPro" id="IPR017871">
    <property type="entry name" value="ABC_transporter-like_CS"/>
</dbReference>
<proteinExistence type="predicted"/>
<evidence type="ECO:0000313" key="6">
    <source>
        <dbReference type="Proteomes" id="UP000003806"/>
    </source>
</evidence>
<dbReference type="SUPFAM" id="SSF52540">
    <property type="entry name" value="P-loop containing nucleoside triphosphate hydrolases"/>
    <property type="match status" value="1"/>
</dbReference>
<dbReference type="STRING" id="885272.JonanDRAFT_0479"/>
<dbReference type="RefSeq" id="WP_008520472.1">
    <property type="nucleotide sequence ID" value="NZ_CM001376.1"/>
</dbReference>
<dbReference type="PANTHER" id="PTHR42781">
    <property type="entry name" value="SPERMIDINE/PUTRESCINE IMPORT ATP-BINDING PROTEIN POTA"/>
    <property type="match status" value="1"/>
</dbReference>
<dbReference type="SMART" id="SM00382">
    <property type="entry name" value="AAA"/>
    <property type="match status" value="1"/>
</dbReference>
<accession>H0UJL7</accession>
<dbReference type="Gene3D" id="2.40.50.100">
    <property type="match status" value="1"/>
</dbReference>
<organism evidence="5 6">
    <name type="scientific">Jonquetella anthropi DSM 22815</name>
    <dbReference type="NCBI Taxonomy" id="885272"/>
    <lineage>
        <taxon>Bacteria</taxon>
        <taxon>Thermotogati</taxon>
        <taxon>Synergistota</taxon>
        <taxon>Synergistia</taxon>
        <taxon>Synergistales</taxon>
        <taxon>Dethiosulfovibrionaceae</taxon>
        <taxon>Jonquetella</taxon>
    </lineage>
</organism>
<dbReference type="Gene3D" id="3.40.50.300">
    <property type="entry name" value="P-loop containing nucleotide triphosphate hydrolases"/>
    <property type="match status" value="1"/>
</dbReference>
<keyword evidence="1" id="KW-0813">Transport</keyword>
<gene>
    <name evidence="5" type="ORF">JonanDRAFT_0479</name>
</gene>
<evidence type="ECO:0000256" key="2">
    <source>
        <dbReference type="ARBA" id="ARBA00022741"/>
    </source>
</evidence>
<dbReference type="AlphaFoldDB" id="H0UJL7"/>
<dbReference type="FunFam" id="3.40.50.300:FF:000042">
    <property type="entry name" value="Maltose/maltodextrin ABC transporter, ATP-binding protein"/>
    <property type="match status" value="1"/>
</dbReference>